<protein>
    <submittedName>
        <fullName evidence="1">Uncharacterized protein</fullName>
    </submittedName>
</protein>
<gene>
    <name evidence="1" type="ORF">CICLE_v10023113mg</name>
</gene>
<sequence length="84" mass="9657">MTCIHHMEILPSEMSVSTKFSLQLRKATQGLPNASTIIAKLYSYQGLRTTFTRNNWITKCNRISRSFPRIAITIQSFKVTHDLL</sequence>
<organism evidence="1 2">
    <name type="scientific">Citrus clementina</name>
    <name type="common">Clementine</name>
    <name type="synonym">Citrus deliciosa x Citrus sinensis</name>
    <dbReference type="NCBI Taxonomy" id="85681"/>
    <lineage>
        <taxon>Eukaryota</taxon>
        <taxon>Viridiplantae</taxon>
        <taxon>Streptophyta</taxon>
        <taxon>Embryophyta</taxon>
        <taxon>Tracheophyta</taxon>
        <taxon>Spermatophyta</taxon>
        <taxon>Magnoliopsida</taxon>
        <taxon>eudicotyledons</taxon>
        <taxon>Gunneridae</taxon>
        <taxon>Pentapetalae</taxon>
        <taxon>rosids</taxon>
        <taxon>malvids</taxon>
        <taxon>Sapindales</taxon>
        <taxon>Rutaceae</taxon>
        <taxon>Aurantioideae</taxon>
        <taxon>Citrus</taxon>
    </lineage>
</organism>
<dbReference type="Gramene" id="ESR53653">
    <property type="protein sequence ID" value="ESR53653"/>
    <property type="gene ID" value="CICLE_v10023113mg"/>
</dbReference>
<keyword evidence="2" id="KW-1185">Reference proteome</keyword>
<accession>V4T0K6</accession>
<dbReference type="AlphaFoldDB" id="V4T0K6"/>
<dbReference type="Proteomes" id="UP000030687">
    <property type="component" value="Unassembled WGS sequence"/>
</dbReference>
<dbReference type="EMBL" id="KI536661">
    <property type="protein sequence ID" value="ESR53653.1"/>
    <property type="molecule type" value="Genomic_DNA"/>
</dbReference>
<proteinExistence type="predicted"/>
<evidence type="ECO:0000313" key="1">
    <source>
        <dbReference type="EMBL" id="ESR53653.1"/>
    </source>
</evidence>
<dbReference type="InParanoid" id="V4T0K6"/>
<reference evidence="1 2" key="1">
    <citation type="submission" date="2013-10" db="EMBL/GenBank/DDBJ databases">
        <authorList>
            <consortium name="International Citrus Genome Consortium"/>
            <person name="Jenkins J."/>
            <person name="Schmutz J."/>
            <person name="Prochnik S."/>
            <person name="Rokhsar D."/>
            <person name="Gmitter F."/>
            <person name="Ollitrault P."/>
            <person name="Machado M."/>
            <person name="Talon M."/>
            <person name="Wincker P."/>
            <person name="Jaillon O."/>
            <person name="Morgante M."/>
        </authorList>
    </citation>
    <scope>NUCLEOTIDE SEQUENCE</scope>
    <source>
        <strain evidence="2">cv. Clemenules</strain>
    </source>
</reference>
<name>V4T0K6_CITCL</name>
<evidence type="ECO:0000313" key="2">
    <source>
        <dbReference type="Proteomes" id="UP000030687"/>
    </source>
</evidence>
<dbReference type="KEGG" id="cic:CICLE_v10023113mg"/>